<dbReference type="Proteomes" id="UP000288405">
    <property type="component" value="Unassembled WGS sequence"/>
</dbReference>
<name>A0A432WC39_9GAMM</name>
<protein>
    <submittedName>
        <fullName evidence="2">Uncharacterized protein</fullName>
    </submittedName>
</protein>
<sequence length="258" mass="29940">MNRVNPVPAFICKRSPPVVFAATLSLVAFFPLTTFADAPRTDITVVEVIDIPIQNIVKFREAGKKLKACINEAEDNAIWFAWQRIEGPGIQYTIAQPFGSYAELFRRSPSHEKCAPIALDELYPLAKEVSWYHSRTIYEWSDNNDGYRFAHAFNLHVNDDRAFRQLINDMHEALGEHRGQSTRYWMQNMITNPEHPSYTVLELVKTADELDTMTTVWQQLVEAAGEQAMWQFYERFNQVVDRWTRHLYAYDSELSNTP</sequence>
<proteinExistence type="predicted"/>
<evidence type="ECO:0000313" key="3">
    <source>
        <dbReference type="Proteomes" id="UP000288405"/>
    </source>
</evidence>
<keyword evidence="3" id="KW-1185">Reference proteome</keyword>
<feature type="chain" id="PRO_5019292230" evidence="1">
    <location>
        <begin position="22"/>
        <end position="258"/>
    </location>
</feature>
<keyword evidence="1" id="KW-0732">Signal</keyword>
<gene>
    <name evidence="2" type="ORF">CWE11_11755</name>
</gene>
<accession>A0A432WC39</accession>
<dbReference type="AlphaFoldDB" id="A0A432WC39"/>
<reference evidence="2 3" key="1">
    <citation type="journal article" date="2011" name="Front. Microbiol.">
        <title>Genomic signatures of strain selection and enhancement in Bacillus atrophaeus var. globigii, a historical biowarfare simulant.</title>
        <authorList>
            <person name="Gibbons H.S."/>
            <person name="Broomall S.M."/>
            <person name="McNew L.A."/>
            <person name="Daligault H."/>
            <person name="Chapman C."/>
            <person name="Bruce D."/>
            <person name="Karavis M."/>
            <person name="Krepps M."/>
            <person name="McGregor P.A."/>
            <person name="Hong C."/>
            <person name="Park K.H."/>
            <person name="Akmal A."/>
            <person name="Feldman A."/>
            <person name="Lin J.S."/>
            <person name="Chang W.E."/>
            <person name="Higgs B.W."/>
            <person name="Demirev P."/>
            <person name="Lindquist J."/>
            <person name="Liem A."/>
            <person name="Fochler E."/>
            <person name="Read T.D."/>
            <person name="Tapia R."/>
            <person name="Johnson S."/>
            <person name="Bishop-Lilly K.A."/>
            <person name="Detter C."/>
            <person name="Han C."/>
            <person name="Sozhamannan S."/>
            <person name="Rosenzweig C.N."/>
            <person name="Skowronski E.W."/>
        </authorList>
    </citation>
    <scope>NUCLEOTIDE SEQUENCE [LARGE SCALE GENOMIC DNA]</scope>
    <source>
        <strain evidence="2 3">GYP-17</strain>
    </source>
</reference>
<dbReference type="RefSeq" id="WP_126777819.1">
    <property type="nucleotide sequence ID" value="NZ_PIPM01000024.1"/>
</dbReference>
<organism evidence="2 3">
    <name type="scientific">Aliidiomarina sanyensis</name>
    <dbReference type="NCBI Taxonomy" id="1249555"/>
    <lineage>
        <taxon>Bacteria</taxon>
        <taxon>Pseudomonadati</taxon>
        <taxon>Pseudomonadota</taxon>
        <taxon>Gammaproteobacteria</taxon>
        <taxon>Alteromonadales</taxon>
        <taxon>Idiomarinaceae</taxon>
        <taxon>Aliidiomarina</taxon>
    </lineage>
</organism>
<dbReference type="OrthoDB" id="6235707at2"/>
<evidence type="ECO:0000256" key="1">
    <source>
        <dbReference type="SAM" id="SignalP"/>
    </source>
</evidence>
<comment type="caution">
    <text evidence="2">The sequence shown here is derived from an EMBL/GenBank/DDBJ whole genome shotgun (WGS) entry which is preliminary data.</text>
</comment>
<dbReference type="EMBL" id="PIPM01000024">
    <property type="protein sequence ID" value="RUO27168.1"/>
    <property type="molecule type" value="Genomic_DNA"/>
</dbReference>
<evidence type="ECO:0000313" key="2">
    <source>
        <dbReference type="EMBL" id="RUO27168.1"/>
    </source>
</evidence>
<feature type="signal peptide" evidence="1">
    <location>
        <begin position="1"/>
        <end position="21"/>
    </location>
</feature>